<feature type="domain" description="HTH hxlR-type" evidence="5">
    <location>
        <begin position="50"/>
        <end position="153"/>
    </location>
</feature>
<dbReference type="Proteomes" id="UP000540506">
    <property type="component" value="Unassembled WGS sequence"/>
</dbReference>
<organism evidence="6 7">
    <name type="scientific">Kitasatospora kifunensis</name>
    <name type="common">Streptomyces kifunensis</name>
    <dbReference type="NCBI Taxonomy" id="58351"/>
    <lineage>
        <taxon>Bacteria</taxon>
        <taxon>Bacillati</taxon>
        <taxon>Actinomycetota</taxon>
        <taxon>Actinomycetes</taxon>
        <taxon>Kitasatosporales</taxon>
        <taxon>Streptomycetaceae</taxon>
        <taxon>Kitasatospora</taxon>
    </lineage>
</organism>
<dbReference type="Pfam" id="PF01638">
    <property type="entry name" value="HxlR"/>
    <property type="match status" value="1"/>
</dbReference>
<dbReference type="GO" id="GO:0003677">
    <property type="term" value="F:DNA binding"/>
    <property type="evidence" value="ECO:0007669"/>
    <property type="project" value="UniProtKB-KW"/>
</dbReference>
<dbReference type="EMBL" id="JACHJV010000001">
    <property type="protein sequence ID" value="MBB4924500.1"/>
    <property type="molecule type" value="Genomic_DNA"/>
</dbReference>
<evidence type="ECO:0000256" key="1">
    <source>
        <dbReference type="ARBA" id="ARBA00023015"/>
    </source>
</evidence>
<keyword evidence="7" id="KW-1185">Reference proteome</keyword>
<keyword evidence="2 6" id="KW-0238">DNA-binding</keyword>
<comment type="caution">
    <text evidence="6">The sequence shown here is derived from an EMBL/GenBank/DDBJ whole genome shotgun (WGS) entry which is preliminary data.</text>
</comment>
<dbReference type="PANTHER" id="PTHR33204">
    <property type="entry name" value="TRANSCRIPTIONAL REGULATOR, MARR FAMILY"/>
    <property type="match status" value="1"/>
</dbReference>
<dbReference type="PANTHER" id="PTHR33204:SF37">
    <property type="entry name" value="HTH-TYPE TRANSCRIPTIONAL REGULATOR YODB"/>
    <property type="match status" value="1"/>
</dbReference>
<dbReference type="PROSITE" id="PS51118">
    <property type="entry name" value="HTH_HXLR"/>
    <property type="match status" value="1"/>
</dbReference>
<proteinExistence type="predicted"/>
<evidence type="ECO:0000256" key="2">
    <source>
        <dbReference type="ARBA" id="ARBA00023125"/>
    </source>
</evidence>
<dbReference type="InterPro" id="IPR036388">
    <property type="entry name" value="WH-like_DNA-bd_sf"/>
</dbReference>
<name>A0A7W7R3B1_KITKI</name>
<dbReference type="InterPro" id="IPR036390">
    <property type="entry name" value="WH_DNA-bd_sf"/>
</dbReference>
<keyword evidence="1" id="KW-0805">Transcription regulation</keyword>
<dbReference type="InterPro" id="IPR002577">
    <property type="entry name" value="HTH_HxlR"/>
</dbReference>
<evidence type="ECO:0000313" key="6">
    <source>
        <dbReference type="EMBL" id="MBB4924500.1"/>
    </source>
</evidence>
<sequence length="156" mass="16690">MGDPELELTSESTTGTLPEACATEPEPTDGPPLGLCGQPASAAAEAPGPCTGADHALTRVFTLLGKRWSGLVVAVLSHQPAYFSELRRAIPGISERMLSDRLTELTEAGLVLRRVDEGPPLRVRYELTEAGRGLRPALDELRNWAATHLPESTPHC</sequence>
<feature type="region of interest" description="Disordered" evidence="4">
    <location>
        <begin position="1"/>
        <end position="30"/>
    </location>
</feature>
<dbReference type="SUPFAM" id="SSF46785">
    <property type="entry name" value="Winged helix' DNA-binding domain"/>
    <property type="match status" value="1"/>
</dbReference>
<dbReference type="AlphaFoldDB" id="A0A7W7R3B1"/>
<evidence type="ECO:0000256" key="4">
    <source>
        <dbReference type="SAM" id="MobiDB-lite"/>
    </source>
</evidence>
<evidence type="ECO:0000259" key="5">
    <source>
        <dbReference type="PROSITE" id="PS51118"/>
    </source>
</evidence>
<evidence type="ECO:0000313" key="7">
    <source>
        <dbReference type="Proteomes" id="UP000540506"/>
    </source>
</evidence>
<accession>A0A7W7R3B1</accession>
<dbReference type="InterPro" id="IPR011991">
    <property type="entry name" value="ArsR-like_HTH"/>
</dbReference>
<evidence type="ECO:0000256" key="3">
    <source>
        <dbReference type="ARBA" id="ARBA00023163"/>
    </source>
</evidence>
<protein>
    <submittedName>
        <fullName evidence="6">DNA-binding HxlR family transcriptional regulator</fullName>
    </submittedName>
</protein>
<dbReference type="Gene3D" id="1.10.10.10">
    <property type="entry name" value="Winged helix-like DNA-binding domain superfamily/Winged helix DNA-binding domain"/>
    <property type="match status" value="1"/>
</dbReference>
<dbReference type="CDD" id="cd00090">
    <property type="entry name" value="HTH_ARSR"/>
    <property type="match status" value="1"/>
</dbReference>
<feature type="compositionally biased region" description="Low complexity" evidence="4">
    <location>
        <begin position="9"/>
        <end position="19"/>
    </location>
</feature>
<reference evidence="6 7" key="1">
    <citation type="submission" date="2020-08" db="EMBL/GenBank/DDBJ databases">
        <title>Sequencing the genomes of 1000 actinobacteria strains.</title>
        <authorList>
            <person name="Klenk H.-P."/>
        </authorList>
    </citation>
    <scope>NUCLEOTIDE SEQUENCE [LARGE SCALE GENOMIC DNA]</scope>
    <source>
        <strain evidence="6 7">DSM 41654</strain>
    </source>
</reference>
<keyword evidence="3" id="KW-0804">Transcription</keyword>
<gene>
    <name evidence="6" type="ORF">FHR34_003493</name>
</gene>